<dbReference type="Pfam" id="PF13545">
    <property type="entry name" value="HTH_Crp_2"/>
    <property type="match status" value="1"/>
</dbReference>
<evidence type="ECO:0000313" key="7">
    <source>
        <dbReference type="Proteomes" id="UP000094769"/>
    </source>
</evidence>
<dbReference type="InterPro" id="IPR050397">
    <property type="entry name" value="Env_Response_Regulators"/>
</dbReference>
<dbReference type="CDD" id="cd00038">
    <property type="entry name" value="CAP_ED"/>
    <property type="match status" value="1"/>
</dbReference>
<dbReference type="EMBL" id="MARB01000006">
    <property type="protein sequence ID" value="ODJ88366.1"/>
    <property type="molecule type" value="Genomic_DNA"/>
</dbReference>
<dbReference type="Gene3D" id="2.60.120.10">
    <property type="entry name" value="Jelly Rolls"/>
    <property type="match status" value="1"/>
</dbReference>
<keyword evidence="3" id="KW-0804">Transcription</keyword>
<dbReference type="InterPro" id="IPR036390">
    <property type="entry name" value="WH_DNA-bd_sf"/>
</dbReference>
<dbReference type="SMART" id="SM00419">
    <property type="entry name" value="HTH_CRP"/>
    <property type="match status" value="1"/>
</dbReference>
<dbReference type="PROSITE" id="PS51063">
    <property type="entry name" value="HTH_CRP_2"/>
    <property type="match status" value="1"/>
</dbReference>
<dbReference type="AlphaFoldDB" id="A0A7Z0VNC9"/>
<dbReference type="Pfam" id="PF00027">
    <property type="entry name" value="cNMP_binding"/>
    <property type="match status" value="1"/>
</dbReference>
<dbReference type="SMART" id="SM00100">
    <property type="entry name" value="cNMP"/>
    <property type="match status" value="1"/>
</dbReference>
<keyword evidence="2" id="KW-0238">DNA-binding</keyword>
<dbReference type="SUPFAM" id="SSF51206">
    <property type="entry name" value="cAMP-binding domain-like"/>
    <property type="match status" value="1"/>
</dbReference>
<dbReference type="InterPro" id="IPR018490">
    <property type="entry name" value="cNMP-bd_dom_sf"/>
</dbReference>
<dbReference type="RefSeq" id="WP_235615148.1">
    <property type="nucleotide sequence ID" value="NZ_MARB01000006.1"/>
</dbReference>
<dbReference type="InterPro" id="IPR014710">
    <property type="entry name" value="RmlC-like_jellyroll"/>
</dbReference>
<dbReference type="GO" id="GO:0003700">
    <property type="term" value="F:DNA-binding transcription factor activity"/>
    <property type="evidence" value="ECO:0007669"/>
    <property type="project" value="TreeGrafter"/>
</dbReference>
<evidence type="ECO:0000313" key="6">
    <source>
        <dbReference type="EMBL" id="ODJ88366.1"/>
    </source>
</evidence>
<dbReference type="SUPFAM" id="SSF46785">
    <property type="entry name" value="Winged helix' DNA-binding domain"/>
    <property type="match status" value="1"/>
</dbReference>
<dbReference type="InterPro" id="IPR036388">
    <property type="entry name" value="WH-like_DNA-bd_sf"/>
</dbReference>
<keyword evidence="1" id="KW-0805">Transcription regulation</keyword>
<gene>
    <name evidence="6" type="primary">fnr_1</name>
    <name evidence="6" type="ORF">CODIS_13720</name>
</gene>
<reference evidence="6 7" key="1">
    <citation type="submission" date="2016-06" db="EMBL/GenBank/DDBJ databases">
        <title>Genome sequence of endosymbiont of Candidatus Endolucinida thiodiazotropha.</title>
        <authorList>
            <person name="Poehlein A."/>
            <person name="Koenig S."/>
            <person name="Heiden S.E."/>
            <person name="Thuermer A."/>
            <person name="Voget S."/>
            <person name="Daniel R."/>
            <person name="Markert S."/>
            <person name="Gros O."/>
            <person name="Schweder T."/>
        </authorList>
    </citation>
    <scope>NUCLEOTIDE SEQUENCE [LARGE SCALE GENOMIC DNA]</scope>
    <source>
        <strain evidence="6 7">COS</strain>
    </source>
</reference>
<proteinExistence type="predicted"/>
<evidence type="ECO:0000259" key="4">
    <source>
        <dbReference type="PROSITE" id="PS50042"/>
    </source>
</evidence>
<dbReference type="InterPro" id="IPR012318">
    <property type="entry name" value="HTH_CRP"/>
</dbReference>
<keyword evidence="7" id="KW-1185">Reference proteome</keyword>
<dbReference type="Proteomes" id="UP000094769">
    <property type="component" value="Unassembled WGS sequence"/>
</dbReference>
<feature type="domain" description="HTH crp-type" evidence="5">
    <location>
        <begin position="146"/>
        <end position="217"/>
    </location>
</feature>
<evidence type="ECO:0000256" key="2">
    <source>
        <dbReference type="ARBA" id="ARBA00023125"/>
    </source>
</evidence>
<name>A0A7Z0VNC9_9GAMM</name>
<protein>
    <submittedName>
        <fullName evidence="6">Crp/Fnr family transcriptional regulator</fullName>
    </submittedName>
</protein>
<dbReference type="PANTHER" id="PTHR24567">
    <property type="entry name" value="CRP FAMILY TRANSCRIPTIONAL REGULATORY PROTEIN"/>
    <property type="match status" value="1"/>
</dbReference>
<feature type="domain" description="Cyclic nucleotide-binding" evidence="4">
    <location>
        <begin position="11"/>
        <end position="132"/>
    </location>
</feature>
<sequence length="236" mass="26647">MVYFDLKRCYLFAHLDDSQFEHVKKMAHQVRLRDGQLFFQLGDPATHFFLVLQGQMKLTRLSMQGQEKVIEIITPGQTFAEALMFGEHPEYPVNAVAIGDTYLLSFESAPFLEILRGSIDTCFKLMGDMSHRLKNLIREIDELTLQSASCRVASFLCKRWQAGISDSSNSFELQTPKGVIASRLSVTPETFSRILHNFSNQGLIHVDGSRVEVLDGKGLLEFADITGKINREISPT</sequence>
<dbReference type="PROSITE" id="PS50042">
    <property type="entry name" value="CNMP_BINDING_3"/>
    <property type="match status" value="1"/>
</dbReference>
<dbReference type="InterPro" id="IPR000595">
    <property type="entry name" value="cNMP-bd_dom"/>
</dbReference>
<dbReference type="GO" id="GO:0003677">
    <property type="term" value="F:DNA binding"/>
    <property type="evidence" value="ECO:0007669"/>
    <property type="project" value="UniProtKB-KW"/>
</dbReference>
<evidence type="ECO:0000259" key="5">
    <source>
        <dbReference type="PROSITE" id="PS51063"/>
    </source>
</evidence>
<dbReference type="Gene3D" id="1.10.10.10">
    <property type="entry name" value="Winged helix-like DNA-binding domain superfamily/Winged helix DNA-binding domain"/>
    <property type="match status" value="1"/>
</dbReference>
<dbReference type="GO" id="GO:0005829">
    <property type="term" value="C:cytosol"/>
    <property type="evidence" value="ECO:0007669"/>
    <property type="project" value="TreeGrafter"/>
</dbReference>
<evidence type="ECO:0000256" key="3">
    <source>
        <dbReference type="ARBA" id="ARBA00023163"/>
    </source>
</evidence>
<comment type="caution">
    <text evidence="6">The sequence shown here is derived from an EMBL/GenBank/DDBJ whole genome shotgun (WGS) entry which is preliminary data.</text>
</comment>
<dbReference type="PANTHER" id="PTHR24567:SF74">
    <property type="entry name" value="HTH-TYPE TRANSCRIPTIONAL REGULATOR ARCR"/>
    <property type="match status" value="1"/>
</dbReference>
<organism evidence="6 7">
    <name type="scientific">Candidatus Thiodiazotropha endolucinida</name>
    <dbReference type="NCBI Taxonomy" id="1655433"/>
    <lineage>
        <taxon>Bacteria</taxon>
        <taxon>Pseudomonadati</taxon>
        <taxon>Pseudomonadota</taxon>
        <taxon>Gammaproteobacteria</taxon>
        <taxon>Chromatiales</taxon>
        <taxon>Sedimenticolaceae</taxon>
        <taxon>Candidatus Thiodiazotropha</taxon>
    </lineage>
</organism>
<evidence type="ECO:0000256" key="1">
    <source>
        <dbReference type="ARBA" id="ARBA00023015"/>
    </source>
</evidence>
<accession>A0A7Z0VNC9</accession>